<dbReference type="AlphaFoldDB" id="A0A284SD55"/>
<evidence type="ECO:0000313" key="2">
    <source>
        <dbReference type="Proteomes" id="UP000219338"/>
    </source>
</evidence>
<organism evidence="1 2">
    <name type="scientific">Armillaria ostoyae</name>
    <name type="common">Armillaria root rot fungus</name>
    <dbReference type="NCBI Taxonomy" id="47428"/>
    <lineage>
        <taxon>Eukaryota</taxon>
        <taxon>Fungi</taxon>
        <taxon>Dikarya</taxon>
        <taxon>Basidiomycota</taxon>
        <taxon>Agaricomycotina</taxon>
        <taxon>Agaricomycetes</taxon>
        <taxon>Agaricomycetidae</taxon>
        <taxon>Agaricales</taxon>
        <taxon>Marasmiineae</taxon>
        <taxon>Physalacriaceae</taxon>
        <taxon>Armillaria</taxon>
    </lineage>
</organism>
<reference evidence="2" key="1">
    <citation type="journal article" date="2017" name="Nat. Ecol. Evol.">
        <title>Genome expansion and lineage-specific genetic innovations in the forest pathogenic fungi Armillaria.</title>
        <authorList>
            <person name="Sipos G."/>
            <person name="Prasanna A.N."/>
            <person name="Walter M.C."/>
            <person name="O'Connor E."/>
            <person name="Balint B."/>
            <person name="Krizsan K."/>
            <person name="Kiss B."/>
            <person name="Hess J."/>
            <person name="Varga T."/>
            <person name="Slot J."/>
            <person name="Riley R."/>
            <person name="Boka B."/>
            <person name="Rigling D."/>
            <person name="Barry K."/>
            <person name="Lee J."/>
            <person name="Mihaltcheva S."/>
            <person name="LaButti K."/>
            <person name="Lipzen A."/>
            <person name="Waldron R."/>
            <person name="Moloney N.M."/>
            <person name="Sperisen C."/>
            <person name="Kredics L."/>
            <person name="Vagvoelgyi C."/>
            <person name="Patrignani A."/>
            <person name="Fitzpatrick D."/>
            <person name="Nagy I."/>
            <person name="Doyle S."/>
            <person name="Anderson J.B."/>
            <person name="Grigoriev I.V."/>
            <person name="Gueldener U."/>
            <person name="Muensterkoetter M."/>
            <person name="Nagy L.G."/>
        </authorList>
    </citation>
    <scope>NUCLEOTIDE SEQUENCE [LARGE SCALE GENOMIC DNA]</scope>
    <source>
        <strain evidence="2">C18/9</strain>
    </source>
</reference>
<keyword evidence="2" id="KW-1185">Reference proteome</keyword>
<dbReference type="EMBL" id="FUEG01000076">
    <property type="protein sequence ID" value="SJL18926.1"/>
    <property type="molecule type" value="Genomic_DNA"/>
</dbReference>
<accession>A0A284SD55</accession>
<sequence>MHHPKEKGGVILFVGYLNEGYPMPPLYCLGASSFLSCGNLLRSCGFGIIGGLRRACLMFSINFFLGIGMRDPPVKNRGVALWDCRGSQDDGLDLDHECGITGPSGYLRP</sequence>
<proteinExistence type="predicted"/>
<name>A0A284SD55_ARMOS</name>
<gene>
    <name evidence="1" type="ORF">ARMOST_22528</name>
</gene>
<evidence type="ECO:0000313" key="1">
    <source>
        <dbReference type="EMBL" id="SJL18926.1"/>
    </source>
</evidence>
<dbReference type="Proteomes" id="UP000219338">
    <property type="component" value="Unassembled WGS sequence"/>
</dbReference>
<protein>
    <submittedName>
        <fullName evidence="1">Uncharacterized protein</fullName>
    </submittedName>
</protein>